<evidence type="ECO:0000256" key="1">
    <source>
        <dbReference type="SAM" id="Phobius"/>
    </source>
</evidence>
<feature type="transmembrane region" description="Helical" evidence="1">
    <location>
        <begin position="50"/>
        <end position="73"/>
    </location>
</feature>
<organism evidence="2">
    <name type="scientific">Cacopsylla melanoneura</name>
    <dbReference type="NCBI Taxonomy" id="428564"/>
    <lineage>
        <taxon>Eukaryota</taxon>
        <taxon>Metazoa</taxon>
        <taxon>Ecdysozoa</taxon>
        <taxon>Arthropoda</taxon>
        <taxon>Hexapoda</taxon>
        <taxon>Insecta</taxon>
        <taxon>Pterygota</taxon>
        <taxon>Neoptera</taxon>
        <taxon>Paraneoptera</taxon>
        <taxon>Hemiptera</taxon>
        <taxon>Sternorrhyncha</taxon>
        <taxon>Psylloidea</taxon>
        <taxon>Psyllidae</taxon>
        <taxon>Psyllinae</taxon>
        <taxon>Cacopsylla</taxon>
    </lineage>
</organism>
<keyword evidence="1" id="KW-1133">Transmembrane helix</keyword>
<protein>
    <submittedName>
        <fullName evidence="2">Uncharacterized protein</fullName>
    </submittedName>
</protein>
<sequence>MRENSIYGFPKELGVAKMILLEVAKIVEMILDLFESDVGFLSYFHASREFGFRCPGILWLTPFLISVSVLFLYSESDYTFISFGTRKKNPKLFRCLCVKEKKKRSKIKRQD</sequence>
<keyword evidence="1" id="KW-0472">Membrane</keyword>
<name>A0A8D8ZDB2_9HEMI</name>
<evidence type="ECO:0000313" key="2">
    <source>
        <dbReference type="EMBL" id="CAG6744850.1"/>
    </source>
</evidence>
<dbReference type="AlphaFoldDB" id="A0A8D8ZDB2"/>
<keyword evidence="1" id="KW-0812">Transmembrane</keyword>
<dbReference type="EMBL" id="HBUF01476860">
    <property type="protein sequence ID" value="CAG6744850.1"/>
    <property type="molecule type" value="Transcribed_RNA"/>
</dbReference>
<reference evidence="2" key="1">
    <citation type="submission" date="2021-05" db="EMBL/GenBank/DDBJ databases">
        <authorList>
            <person name="Alioto T."/>
            <person name="Alioto T."/>
            <person name="Gomez Garrido J."/>
        </authorList>
    </citation>
    <scope>NUCLEOTIDE SEQUENCE</scope>
</reference>
<proteinExistence type="predicted"/>
<accession>A0A8D8ZDB2</accession>